<feature type="compositionally biased region" description="Basic and acidic residues" evidence="1">
    <location>
        <begin position="1"/>
        <end position="10"/>
    </location>
</feature>
<protein>
    <submittedName>
        <fullName evidence="2">Uncharacterized protein</fullName>
    </submittedName>
</protein>
<keyword evidence="3" id="KW-1185">Reference proteome</keyword>
<name>A0A4C1WMJ1_EUMVA</name>
<comment type="caution">
    <text evidence="2">The sequence shown here is derived from an EMBL/GenBank/DDBJ whole genome shotgun (WGS) entry which is preliminary data.</text>
</comment>
<gene>
    <name evidence="2" type="ORF">EVAR_34141_1</name>
</gene>
<feature type="region of interest" description="Disordered" evidence="1">
    <location>
        <begin position="1"/>
        <end position="23"/>
    </location>
</feature>
<feature type="compositionally biased region" description="Basic residues" evidence="1">
    <location>
        <begin position="13"/>
        <end position="22"/>
    </location>
</feature>
<dbReference type="InterPro" id="IPR015915">
    <property type="entry name" value="Kelch-typ_b-propeller"/>
</dbReference>
<evidence type="ECO:0000313" key="3">
    <source>
        <dbReference type="Proteomes" id="UP000299102"/>
    </source>
</evidence>
<sequence>MRSVVERDPAGAHPRRRNRARARRADGHVATVTEAIYVAQGTSLLRYDPSAEPGRKWLSCVEMPDRSCYPLFDVAVLDNHLYVVGHFNHRTGEGAINVKRHDLVTVSRWTEFLHTRSRYVPVEFETKG</sequence>
<accession>A0A4C1WMJ1</accession>
<evidence type="ECO:0000313" key="2">
    <source>
        <dbReference type="EMBL" id="GBP51355.1"/>
    </source>
</evidence>
<proteinExistence type="predicted"/>
<organism evidence="2 3">
    <name type="scientific">Eumeta variegata</name>
    <name type="common">Bagworm moth</name>
    <name type="synonym">Eumeta japonica</name>
    <dbReference type="NCBI Taxonomy" id="151549"/>
    <lineage>
        <taxon>Eukaryota</taxon>
        <taxon>Metazoa</taxon>
        <taxon>Ecdysozoa</taxon>
        <taxon>Arthropoda</taxon>
        <taxon>Hexapoda</taxon>
        <taxon>Insecta</taxon>
        <taxon>Pterygota</taxon>
        <taxon>Neoptera</taxon>
        <taxon>Endopterygota</taxon>
        <taxon>Lepidoptera</taxon>
        <taxon>Glossata</taxon>
        <taxon>Ditrysia</taxon>
        <taxon>Tineoidea</taxon>
        <taxon>Psychidae</taxon>
        <taxon>Oiketicinae</taxon>
        <taxon>Eumeta</taxon>
    </lineage>
</organism>
<dbReference type="Gene3D" id="2.120.10.80">
    <property type="entry name" value="Kelch-type beta propeller"/>
    <property type="match status" value="1"/>
</dbReference>
<reference evidence="2 3" key="1">
    <citation type="journal article" date="2019" name="Commun. Biol.">
        <title>The bagworm genome reveals a unique fibroin gene that provides high tensile strength.</title>
        <authorList>
            <person name="Kono N."/>
            <person name="Nakamura H."/>
            <person name="Ohtoshi R."/>
            <person name="Tomita M."/>
            <person name="Numata K."/>
            <person name="Arakawa K."/>
        </authorList>
    </citation>
    <scope>NUCLEOTIDE SEQUENCE [LARGE SCALE GENOMIC DNA]</scope>
</reference>
<dbReference type="AlphaFoldDB" id="A0A4C1WMJ1"/>
<dbReference type="EMBL" id="BGZK01000579">
    <property type="protein sequence ID" value="GBP51355.1"/>
    <property type="molecule type" value="Genomic_DNA"/>
</dbReference>
<evidence type="ECO:0000256" key="1">
    <source>
        <dbReference type="SAM" id="MobiDB-lite"/>
    </source>
</evidence>
<dbReference type="Proteomes" id="UP000299102">
    <property type="component" value="Unassembled WGS sequence"/>
</dbReference>